<dbReference type="InterPro" id="IPR017871">
    <property type="entry name" value="ABC_transporter-like_CS"/>
</dbReference>
<evidence type="ECO:0000256" key="3">
    <source>
        <dbReference type="ARBA" id="ARBA00022840"/>
    </source>
</evidence>
<keyword evidence="2" id="KW-0547">Nucleotide-binding</keyword>
<dbReference type="SUPFAM" id="SSF52540">
    <property type="entry name" value="P-loop containing nucleoside triphosphate hydrolases"/>
    <property type="match status" value="1"/>
</dbReference>
<comment type="function">
    <text evidence="5">Part of the ABC transporter complex HmuTUV involved in hemin import. Responsible for energy coupling to the transport system.</text>
</comment>
<evidence type="ECO:0000256" key="5">
    <source>
        <dbReference type="ARBA" id="ARBA00037066"/>
    </source>
</evidence>
<dbReference type="PANTHER" id="PTHR42794">
    <property type="entry name" value="HEMIN IMPORT ATP-BINDING PROTEIN HMUV"/>
    <property type="match status" value="1"/>
</dbReference>
<dbReference type="InterPro" id="IPR027417">
    <property type="entry name" value="P-loop_NTPase"/>
</dbReference>
<accession>G8R0I6</accession>
<organism evidence="7 8">
    <name type="scientific">Owenweeksia hongkongensis (strain DSM 17368 / CIP 108786 / JCM 12287 / NRRL B-23963 / UST20020801)</name>
    <dbReference type="NCBI Taxonomy" id="926562"/>
    <lineage>
        <taxon>Bacteria</taxon>
        <taxon>Pseudomonadati</taxon>
        <taxon>Bacteroidota</taxon>
        <taxon>Flavobacteriia</taxon>
        <taxon>Flavobacteriales</taxon>
        <taxon>Owenweeksiaceae</taxon>
        <taxon>Owenweeksia</taxon>
    </lineage>
</organism>
<dbReference type="PROSITE" id="PS50893">
    <property type="entry name" value="ABC_TRANSPORTER_2"/>
    <property type="match status" value="1"/>
</dbReference>
<proteinExistence type="predicted"/>
<evidence type="ECO:0000256" key="1">
    <source>
        <dbReference type="ARBA" id="ARBA00022448"/>
    </source>
</evidence>
<dbReference type="CDD" id="cd03214">
    <property type="entry name" value="ABC_Iron-Siderophores_B12_Hemin"/>
    <property type="match status" value="1"/>
</dbReference>
<dbReference type="Pfam" id="PF00005">
    <property type="entry name" value="ABC_tran"/>
    <property type="match status" value="1"/>
</dbReference>
<dbReference type="NCBIfam" id="NF010068">
    <property type="entry name" value="PRK13548.1"/>
    <property type="match status" value="1"/>
</dbReference>
<dbReference type="Gene3D" id="3.40.50.300">
    <property type="entry name" value="P-loop containing nucleotide triphosphate hydrolases"/>
    <property type="match status" value="1"/>
</dbReference>
<dbReference type="RefSeq" id="WP_014202046.1">
    <property type="nucleotide sequence ID" value="NC_016599.1"/>
</dbReference>
<dbReference type="KEGG" id="oho:Oweho_1702"/>
<dbReference type="Proteomes" id="UP000005631">
    <property type="component" value="Chromosome"/>
</dbReference>
<dbReference type="SMART" id="SM00382">
    <property type="entry name" value="AAA"/>
    <property type="match status" value="1"/>
</dbReference>
<dbReference type="STRING" id="926562.Oweho_1702"/>
<dbReference type="GO" id="GO:0005524">
    <property type="term" value="F:ATP binding"/>
    <property type="evidence" value="ECO:0007669"/>
    <property type="project" value="UniProtKB-KW"/>
</dbReference>
<dbReference type="EMBL" id="CP003156">
    <property type="protein sequence ID" value="AEV32690.1"/>
    <property type="molecule type" value="Genomic_DNA"/>
</dbReference>
<dbReference type="GO" id="GO:0016887">
    <property type="term" value="F:ATP hydrolysis activity"/>
    <property type="evidence" value="ECO:0007669"/>
    <property type="project" value="InterPro"/>
</dbReference>
<sequence>MITTENLSLQIGNKTLLHPLSLKLETGLLHLILGPNGAGKSTLVKLLSGQQKPSSGTVFYDDHKLISYRVEHLARFRAVLSQSVDFAFPLKVNEVVMMGRYPLFSSSPTKKDREIISLAITLFEIENLANRDYTTLSGGEKQRVQFARIMAQIWPDNDKPKILFLDEPLTYLDIKFQYDFLNLIADFLKKHPLTVVGVLHDLNLAARFANNLILLKEGHLIAQGNQAHVLTSENIEKVYGMTPRIIEHDKRLLIDF</sequence>
<evidence type="ECO:0000259" key="6">
    <source>
        <dbReference type="PROSITE" id="PS50893"/>
    </source>
</evidence>
<dbReference type="PROSITE" id="PS00211">
    <property type="entry name" value="ABC_TRANSPORTER_1"/>
    <property type="match status" value="1"/>
</dbReference>
<evidence type="ECO:0000313" key="8">
    <source>
        <dbReference type="Proteomes" id="UP000005631"/>
    </source>
</evidence>
<reference evidence="7 8" key="1">
    <citation type="journal article" date="2012" name="Stand. Genomic Sci.">
        <title>Genome sequence of the orange-pigmented seawater bacterium Owenweeksia hongkongensis type strain (UST20020801(T)).</title>
        <authorList>
            <person name="Riedel T."/>
            <person name="Held B."/>
            <person name="Nolan M."/>
            <person name="Lucas S."/>
            <person name="Lapidus A."/>
            <person name="Tice H."/>
            <person name="Del Rio T.G."/>
            <person name="Cheng J.F."/>
            <person name="Han C."/>
            <person name="Tapia R."/>
            <person name="Goodwin L.A."/>
            <person name="Pitluck S."/>
            <person name="Liolios K."/>
            <person name="Mavromatis K."/>
            <person name="Pagani I."/>
            <person name="Ivanova N."/>
            <person name="Mikhailova N."/>
            <person name="Pati A."/>
            <person name="Chen A."/>
            <person name="Palaniappan K."/>
            <person name="Rohde M."/>
            <person name="Tindall B.J."/>
            <person name="Detter J.C."/>
            <person name="Goker M."/>
            <person name="Woyke T."/>
            <person name="Bristow J."/>
            <person name="Eisen J.A."/>
            <person name="Markowitz V."/>
            <person name="Hugenholtz P."/>
            <person name="Klenk H.P."/>
            <person name="Kyrpides N.C."/>
        </authorList>
    </citation>
    <scope>NUCLEOTIDE SEQUENCE</scope>
    <source>
        <strain evidence="8">DSM 17368 / JCM 12287 / NRRL B-23963</strain>
    </source>
</reference>
<feature type="domain" description="ABC transporter" evidence="6">
    <location>
        <begin position="2"/>
        <end position="242"/>
    </location>
</feature>
<evidence type="ECO:0000256" key="4">
    <source>
        <dbReference type="ARBA" id="ARBA00022967"/>
    </source>
</evidence>
<dbReference type="InterPro" id="IPR003439">
    <property type="entry name" value="ABC_transporter-like_ATP-bd"/>
</dbReference>
<evidence type="ECO:0000256" key="2">
    <source>
        <dbReference type="ARBA" id="ARBA00022741"/>
    </source>
</evidence>
<dbReference type="FunFam" id="3.40.50.300:FF:000134">
    <property type="entry name" value="Iron-enterobactin ABC transporter ATP-binding protein"/>
    <property type="match status" value="1"/>
</dbReference>
<dbReference type="AlphaFoldDB" id="G8R0I6"/>
<protein>
    <submittedName>
        <fullName evidence="7">ABC-type cobalamin/Fe3+-siderophore transport system, ATPase component</fullName>
    </submittedName>
</protein>
<dbReference type="eggNOG" id="COG4559">
    <property type="taxonomic scope" value="Bacteria"/>
</dbReference>
<keyword evidence="1" id="KW-0813">Transport</keyword>
<keyword evidence="8" id="KW-1185">Reference proteome</keyword>
<dbReference type="PANTHER" id="PTHR42794:SF1">
    <property type="entry name" value="HEMIN IMPORT ATP-BINDING PROTEIN HMUV"/>
    <property type="match status" value="1"/>
</dbReference>
<dbReference type="OrthoDB" id="9806726at2"/>
<keyword evidence="3" id="KW-0067">ATP-binding</keyword>
<name>G8R0I6_OWEHD</name>
<evidence type="ECO:0000313" key="7">
    <source>
        <dbReference type="EMBL" id="AEV32690.1"/>
    </source>
</evidence>
<keyword evidence="4" id="KW-1278">Translocase</keyword>
<dbReference type="InterPro" id="IPR003593">
    <property type="entry name" value="AAA+_ATPase"/>
</dbReference>
<gene>
    <name evidence="7" type="ordered locus">Oweho_1702</name>
</gene>
<dbReference type="HOGENOM" id="CLU_000604_1_11_10"/>